<dbReference type="InterPro" id="IPR036269">
    <property type="entry name" value="Rho_N_sf"/>
</dbReference>
<dbReference type="HOGENOM" id="CLU_016377_4_3_5"/>
<dbReference type="GO" id="GO:0005829">
    <property type="term" value="C:cytosol"/>
    <property type="evidence" value="ECO:0007669"/>
    <property type="project" value="UniProtKB-ARBA"/>
</dbReference>
<dbReference type="SUPFAM" id="SSF68912">
    <property type="entry name" value="Rho N-terminal domain-like"/>
    <property type="match status" value="1"/>
</dbReference>
<keyword evidence="5 9" id="KW-0067">ATP-binding</keyword>
<dbReference type="InterPro" id="IPR003593">
    <property type="entry name" value="AAA+_ATPase"/>
</dbReference>
<evidence type="ECO:0000256" key="5">
    <source>
        <dbReference type="ARBA" id="ARBA00022840"/>
    </source>
</evidence>
<dbReference type="RefSeq" id="WP_007528691.1">
    <property type="nucleotide sequence ID" value="NZ_HF536772.1"/>
</dbReference>
<keyword evidence="2 9" id="KW-0547">Nucleotide-binding</keyword>
<dbReference type="SMART" id="SM00357">
    <property type="entry name" value="CSP"/>
    <property type="match status" value="1"/>
</dbReference>
<dbReference type="Pfam" id="PF00006">
    <property type="entry name" value="ATP-synt_ab"/>
    <property type="match status" value="1"/>
</dbReference>
<evidence type="ECO:0000259" key="12">
    <source>
        <dbReference type="PROSITE" id="PS51856"/>
    </source>
</evidence>
<dbReference type="GO" id="GO:0004386">
    <property type="term" value="F:helicase activity"/>
    <property type="evidence" value="ECO:0007669"/>
    <property type="project" value="UniProtKB-UniRule"/>
</dbReference>
<dbReference type="Pfam" id="PF07498">
    <property type="entry name" value="Rho_N"/>
    <property type="match status" value="1"/>
</dbReference>
<feature type="binding site" evidence="9">
    <location>
        <begin position="184"/>
        <end position="189"/>
    </location>
    <ligand>
        <name>ATP</name>
        <dbReference type="ChEBI" id="CHEBI:30616"/>
    </ligand>
</feature>
<dbReference type="InterPro" id="IPR011113">
    <property type="entry name" value="Rho_RNA-bd"/>
</dbReference>
<evidence type="ECO:0000256" key="6">
    <source>
        <dbReference type="ARBA" id="ARBA00022884"/>
    </source>
</evidence>
<evidence type="ECO:0000256" key="2">
    <source>
        <dbReference type="ARBA" id="ARBA00022741"/>
    </source>
</evidence>
<dbReference type="SMART" id="SM00959">
    <property type="entry name" value="Rho_N"/>
    <property type="match status" value="1"/>
</dbReference>
<dbReference type="GO" id="GO:0008186">
    <property type="term" value="F:ATP-dependent activity, acting on RNA"/>
    <property type="evidence" value="ECO:0007669"/>
    <property type="project" value="UniProtKB-UniRule"/>
</dbReference>
<dbReference type="FunFam" id="2.40.50.140:FF:000010">
    <property type="entry name" value="Transcription termination factor Rho"/>
    <property type="match status" value="1"/>
</dbReference>
<dbReference type="InterPro" id="IPR011112">
    <property type="entry name" value="Rho-like_N"/>
</dbReference>
<dbReference type="CDD" id="cd01128">
    <property type="entry name" value="rho_factor_C"/>
    <property type="match status" value="1"/>
</dbReference>
<dbReference type="AlphaFoldDB" id="K0Q4I9"/>
<keyword evidence="8 9" id="KW-0804">Transcription</keyword>
<organism evidence="13 14">
    <name type="scientific">Rhizobium mesoamericanum STM3625</name>
    <dbReference type="NCBI Taxonomy" id="1211777"/>
    <lineage>
        <taxon>Bacteria</taxon>
        <taxon>Pseudomonadati</taxon>
        <taxon>Pseudomonadota</taxon>
        <taxon>Alphaproteobacteria</taxon>
        <taxon>Hyphomicrobiales</taxon>
        <taxon>Rhizobiaceae</taxon>
        <taxon>Rhizobium/Agrobacterium group</taxon>
        <taxon>Rhizobium</taxon>
    </lineage>
</organism>
<feature type="domain" description="Rho RNA-BD" evidence="12">
    <location>
        <begin position="51"/>
        <end position="126"/>
    </location>
</feature>
<dbReference type="SUPFAM" id="SSF50249">
    <property type="entry name" value="Nucleic acid-binding proteins"/>
    <property type="match status" value="1"/>
</dbReference>
<evidence type="ECO:0000256" key="4">
    <source>
        <dbReference type="ARBA" id="ARBA00022806"/>
    </source>
</evidence>
<keyword evidence="4 9" id="KW-0347">Helicase</keyword>
<dbReference type="STRING" id="1211777.BN77_0823"/>
<dbReference type="Proteomes" id="UP000009319">
    <property type="component" value="Unassembled WGS sequence"/>
</dbReference>
<dbReference type="InterPro" id="IPR004665">
    <property type="entry name" value="Term_rho"/>
</dbReference>
<dbReference type="InterPro" id="IPR012340">
    <property type="entry name" value="NA-bd_OB-fold"/>
</dbReference>
<dbReference type="InterPro" id="IPR027417">
    <property type="entry name" value="P-loop_NTPase"/>
</dbReference>
<comment type="caution">
    <text evidence="9">Lacks conserved residue(s) required for the propagation of feature annotation.</text>
</comment>
<comment type="caution">
    <text evidence="13">The sequence shown here is derived from an EMBL/GenBank/DDBJ whole genome shotgun (WGS) entry which is preliminary data.</text>
</comment>
<dbReference type="Gene3D" id="2.40.50.140">
    <property type="entry name" value="Nucleic acid-binding proteins"/>
    <property type="match status" value="1"/>
</dbReference>
<evidence type="ECO:0000313" key="14">
    <source>
        <dbReference type="Proteomes" id="UP000009319"/>
    </source>
</evidence>
<dbReference type="GO" id="GO:0016787">
    <property type="term" value="F:hydrolase activity"/>
    <property type="evidence" value="ECO:0007669"/>
    <property type="project" value="UniProtKB-KW"/>
</dbReference>
<dbReference type="HAMAP" id="MF_01884">
    <property type="entry name" value="Rho"/>
    <property type="match status" value="1"/>
</dbReference>
<dbReference type="EMBL" id="CANI01000032">
    <property type="protein sequence ID" value="CCM77854.1"/>
    <property type="molecule type" value="Genomic_DNA"/>
</dbReference>
<keyword evidence="1 9" id="KW-0806">Transcription termination</keyword>
<dbReference type="EC" id="3.6.4.-" evidence="9 10"/>
<dbReference type="NCBIfam" id="TIGR00767">
    <property type="entry name" value="rho"/>
    <property type="match status" value="1"/>
</dbReference>
<dbReference type="InterPro" id="IPR000194">
    <property type="entry name" value="ATPase_F1/V1/A1_a/bsu_nucl-bd"/>
</dbReference>
<dbReference type="NCBIfam" id="NF006886">
    <property type="entry name" value="PRK09376.1"/>
    <property type="match status" value="1"/>
</dbReference>
<dbReference type="GO" id="GO:0003723">
    <property type="term" value="F:RNA binding"/>
    <property type="evidence" value="ECO:0007669"/>
    <property type="project" value="UniProtKB-UniRule"/>
</dbReference>
<dbReference type="FunFam" id="3.40.50.300:FF:000072">
    <property type="entry name" value="Transcription termination factor Rho"/>
    <property type="match status" value="1"/>
</dbReference>
<dbReference type="InterPro" id="IPR041703">
    <property type="entry name" value="Rho_factor_ATP-bd"/>
</dbReference>
<evidence type="ECO:0000313" key="13">
    <source>
        <dbReference type="EMBL" id="CCM77854.1"/>
    </source>
</evidence>
<comment type="similarity">
    <text evidence="9 11">Belongs to the Rho family.</text>
</comment>
<reference evidence="13 14" key="1">
    <citation type="journal article" date="2013" name="Genome Announc.">
        <title>Draft Genome Sequence of Rhizobium mesoamericanum STM3625, a Nitrogen-Fixing Symbiont of Mimosa pudica Isolated in French Guiana (South America).</title>
        <authorList>
            <person name="Moulin L."/>
            <person name="Mornico D."/>
            <person name="Melkonian R."/>
            <person name="Klonowska A."/>
        </authorList>
    </citation>
    <scope>NUCLEOTIDE SEQUENCE [LARGE SCALE GENOMIC DNA]</scope>
    <source>
        <strain evidence="13 14">STM3625</strain>
    </source>
</reference>
<dbReference type="GO" id="GO:0005524">
    <property type="term" value="F:ATP binding"/>
    <property type="evidence" value="ECO:0007669"/>
    <property type="project" value="UniProtKB-UniRule"/>
</dbReference>
<evidence type="ECO:0000256" key="10">
    <source>
        <dbReference type="NCBIfam" id="TIGR00767"/>
    </source>
</evidence>
<keyword evidence="7 9" id="KW-0805">Transcription regulation</keyword>
<evidence type="ECO:0000256" key="11">
    <source>
        <dbReference type="PROSITE-ProRule" id="PRU01203"/>
    </source>
</evidence>
<name>K0Q4I9_9HYPH</name>
<dbReference type="GO" id="GO:0006353">
    <property type="term" value="P:DNA-templated transcription termination"/>
    <property type="evidence" value="ECO:0007669"/>
    <property type="project" value="UniProtKB-UniRule"/>
</dbReference>
<accession>K0Q4I9</accession>
<dbReference type="Pfam" id="PF07497">
    <property type="entry name" value="Rho_RNA_bind"/>
    <property type="match status" value="1"/>
</dbReference>
<evidence type="ECO:0000256" key="7">
    <source>
        <dbReference type="ARBA" id="ARBA00023015"/>
    </source>
</evidence>
<dbReference type="SUPFAM" id="SSF52540">
    <property type="entry name" value="P-loop containing nucleoside triphosphate hydrolases"/>
    <property type="match status" value="1"/>
</dbReference>
<proteinExistence type="inferred from homology"/>
<dbReference type="Gene3D" id="1.10.720.10">
    <property type="match status" value="1"/>
</dbReference>
<dbReference type="PROSITE" id="PS51856">
    <property type="entry name" value="RHO_RNA_BD"/>
    <property type="match status" value="1"/>
</dbReference>
<keyword evidence="14" id="KW-1185">Reference proteome</keyword>
<keyword evidence="3 9" id="KW-0378">Hydrolase</keyword>
<evidence type="ECO:0000256" key="8">
    <source>
        <dbReference type="ARBA" id="ARBA00023163"/>
    </source>
</evidence>
<feature type="binding site" evidence="9">
    <location>
        <position position="215"/>
    </location>
    <ligand>
        <name>ATP</name>
        <dbReference type="ChEBI" id="CHEBI:30616"/>
    </ligand>
</feature>
<evidence type="ECO:0000256" key="3">
    <source>
        <dbReference type="ARBA" id="ARBA00022801"/>
    </source>
</evidence>
<protein>
    <recommendedName>
        <fullName evidence="9 10">Transcription termination factor Rho</fullName>
        <ecNumber evidence="9 10">3.6.4.-</ecNumber>
    </recommendedName>
    <alternativeName>
        <fullName evidence="9">ATP-dependent helicase Rho</fullName>
    </alternativeName>
</protein>
<dbReference type="InterPro" id="IPR011129">
    <property type="entry name" value="CSD"/>
</dbReference>
<comment type="function">
    <text evidence="9">Facilitates transcription termination by a mechanism that involves Rho binding to the nascent RNA, activation of Rho's RNA-dependent ATPase activity, and release of the mRNA from the DNA template.</text>
</comment>
<comment type="subunit">
    <text evidence="9">Homohexamer. The homohexamer assembles into an open ring structure.</text>
</comment>
<dbReference type="PANTHER" id="PTHR46425">
    <property type="entry name" value="TRANSCRIPTION TERMINATION FACTOR RHO"/>
    <property type="match status" value="1"/>
</dbReference>
<dbReference type="Gene3D" id="3.40.50.300">
    <property type="entry name" value="P-loop containing nucleotide triphosphate hydrolases"/>
    <property type="match status" value="1"/>
</dbReference>
<sequence length="421" mass="47008">MAEMKLQELKSKSPTDLLAFAESLEVENASTMRKQELMFAILKVLASQDVEIIGEGVVEVLQDGFGFLRSANANYLPGPDDIYISPSQIRRFSLKTGDTVEGPIRGPKEGERYFALLKVNTINFDDPEKIRHKVHFDNLTPLYPNERFRMELDVPTSKDLSPRVIDLVAPLGKGQRGLIVAPPRTGKTVLLQNIAHSITANHPECYLIVLLIDERPEEVTDMQRSVRGEVISSTFDEPAVRHVQVAEMVIEKAKRLVEHGRDVVILLDSITRLGRAYNTVVPSSGKVLTGGVDANALQRPKRFFGAARNIEEGGSLTIIATALIDTGSRMDEVIFEEFKGTGNSEIVLDRKVADKRIFPAMDILKSGTRKEDLLVPRQDLQKIFVLRRILAPMGTTDAIEFLIDKLKQTKNNPDFFDSMNT</sequence>
<dbReference type="eggNOG" id="COG1158">
    <property type="taxonomic scope" value="Bacteria"/>
</dbReference>
<dbReference type="CDD" id="cd04459">
    <property type="entry name" value="Rho_CSD"/>
    <property type="match status" value="1"/>
</dbReference>
<evidence type="ECO:0000256" key="9">
    <source>
        <dbReference type="HAMAP-Rule" id="MF_01884"/>
    </source>
</evidence>
<dbReference type="SMART" id="SM00382">
    <property type="entry name" value="AAA"/>
    <property type="match status" value="1"/>
</dbReference>
<gene>
    <name evidence="9 13" type="primary">rho</name>
    <name evidence="13" type="ORF">BN77_0823</name>
</gene>
<evidence type="ECO:0000256" key="1">
    <source>
        <dbReference type="ARBA" id="ARBA00022472"/>
    </source>
</evidence>
<feature type="binding site" evidence="9">
    <location>
        <begin position="172"/>
        <end position="177"/>
    </location>
    <ligand>
        <name>ATP</name>
        <dbReference type="ChEBI" id="CHEBI:30616"/>
    </ligand>
</feature>
<keyword evidence="6 9" id="KW-0694">RNA-binding</keyword>
<dbReference type="PANTHER" id="PTHR46425:SF1">
    <property type="entry name" value="TRANSCRIPTION TERMINATION FACTOR RHO"/>
    <property type="match status" value="1"/>
</dbReference>